<name>V4SCF2_CITCL</name>
<dbReference type="InterPro" id="IPR033131">
    <property type="entry name" value="Pectinesterase_Asp_AS"/>
</dbReference>
<proteinExistence type="inferred from homology"/>
<dbReference type="InterPro" id="IPR000070">
    <property type="entry name" value="Pectinesterase_cat"/>
</dbReference>
<evidence type="ECO:0000313" key="13">
    <source>
        <dbReference type="Proteomes" id="UP000030687"/>
    </source>
</evidence>
<evidence type="ECO:0000256" key="3">
    <source>
        <dbReference type="ARBA" id="ARBA00013229"/>
    </source>
</evidence>
<comment type="catalytic activity">
    <reaction evidence="7 10">
        <text>[(1-&gt;4)-alpha-D-galacturonosyl methyl ester](n) + n H2O = [(1-&gt;4)-alpha-D-galacturonosyl](n) + n methanol + n H(+)</text>
        <dbReference type="Rhea" id="RHEA:22380"/>
        <dbReference type="Rhea" id="RHEA-COMP:14570"/>
        <dbReference type="Rhea" id="RHEA-COMP:14573"/>
        <dbReference type="ChEBI" id="CHEBI:15377"/>
        <dbReference type="ChEBI" id="CHEBI:15378"/>
        <dbReference type="ChEBI" id="CHEBI:17790"/>
        <dbReference type="ChEBI" id="CHEBI:140522"/>
        <dbReference type="ChEBI" id="CHEBI:140523"/>
        <dbReference type="EC" id="3.1.1.11"/>
    </reaction>
</comment>
<keyword evidence="5 10" id="KW-0063">Aspartyl esterase</keyword>
<dbReference type="KEGG" id="cic:CICLE_v10029855mg"/>
<dbReference type="PROSITE" id="PS00503">
    <property type="entry name" value="PECTINESTERASE_2"/>
    <property type="match status" value="1"/>
</dbReference>
<gene>
    <name evidence="12" type="ORF">CICLE_v10029855mg</name>
</gene>
<evidence type="ECO:0000256" key="9">
    <source>
        <dbReference type="PROSITE-ProRule" id="PRU10040"/>
    </source>
</evidence>
<dbReference type="SUPFAM" id="SSF51126">
    <property type="entry name" value="Pectin lyase-like"/>
    <property type="match status" value="1"/>
</dbReference>
<comment type="function">
    <text evidence="8">Acts in the modification of cell walls via demethylesterification of cell wall pectin.</text>
</comment>
<sequence length="362" mass="39448">FALLIVKPCLNSVGACLRRASPPVMSGMKLALLQPIVFASITATCGFSATIPKDISTAVLIRVEKYGRGDFRTIQEAIDSVPANNSELVFISVAPGIYREKIIVPANKPFITISATKASHTKITWSDGGSILDSATLTVLASHFVARSLTIQNTYGSFGKAVALRVSADKAAFYGCRILSYQHTLLDDTGNHYYSKCYIEGATDFISGNANSFFERCLIHSLSTWGGAITAQKRVSSEENTGFTFLDCKISGVGKAVLGRPWGAYSRVVYALTYMSDVIVPQGWNDLNDHAKHNKLYYGEYRCSGPGADRSKRIAWSNSLSDVEASTFLSKDLTGRGTWLRNAALKFKDDFTINDANIKGNR</sequence>
<evidence type="ECO:0000256" key="8">
    <source>
        <dbReference type="ARBA" id="ARBA00057335"/>
    </source>
</evidence>
<keyword evidence="4 10" id="KW-0378">Hydrolase</keyword>
<dbReference type="FunFam" id="2.160.20.10:FF:000013">
    <property type="entry name" value="Pectinesterase"/>
    <property type="match status" value="1"/>
</dbReference>
<dbReference type="GO" id="GO:0042545">
    <property type="term" value="P:cell wall modification"/>
    <property type="evidence" value="ECO:0007669"/>
    <property type="project" value="UniProtKB-UniRule"/>
</dbReference>
<evidence type="ECO:0000259" key="11">
    <source>
        <dbReference type="Pfam" id="PF01095"/>
    </source>
</evidence>
<feature type="non-terminal residue" evidence="12">
    <location>
        <position position="1"/>
    </location>
</feature>
<comment type="similarity">
    <text evidence="2">Belongs to the pectinesterase family.</text>
</comment>
<dbReference type="AlphaFoldDB" id="V4SCF2"/>
<dbReference type="Pfam" id="PF01095">
    <property type="entry name" value="Pectinesterase"/>
    <property type="match status" value="1"/>
</dbReference>
<dbReference type="UniPathway" id="UPA00545">
    <property type="reaction ID" value="UER00823"/>
</dbReference>
<evidence type="ECO:0000256" key="2">
    <source>
        <dbReference type="ARBA" id="ARBA00008891"/>
    </source>
</evidence>
<evidence type="ECO:0000256" key="5">
    <source>
        <dbReference type="ARBA" id="ARBA00023085"/>
    </source>
</evidence>
<feature type="active site" evidence="9">
    <location>
        <position position="204"/>
    </location>
</feature>
<evidence type="ECO:0000256" key="7">
    <source>
        <dbReference type="ARBA" id="ARBA00047928"/>
    </source>
</evidence>
<feature type="domain" description="Pectinesterase catalytic" evidence="11">
    <location>
        <begin position="62"/>
        <end position="331"/>
    </location>
</feature>
<protein>
    <recommendedName>
        <fullName evidence="3 10">Pectinesterase</fullName>
        <ecNumber evidence="3 10">3.1.1.11</ecNumber>
    </recommendedName>
</protein>
<evidence type="ECO:0000256" key="6">
    <source>
        <dbReference type="ARBA" id="ARBA00023180"/>
    </source>
</evidence>
<dbReference type="InterPro" id="IPR012334">
    <property type="entry name" value="Pectin_lyas_fold"/>
</dbReference>
<dbReference type="Gene3D" id="2.160.20.10">
    <property type="entry name" value="Single-stranded right-handed beta-helix, Pectin lyase-like"/>
    <property type="match status" value="1"/>
</dbReference>
<dbReference type="OMA" id="YKSCWIS"/>
<dbReference type="STRING" id="85681.V4SCF2"/>
<organism evidence="12 13">
    <name type="scientific">Citrus clementina</name>
    <name type="common">Clementine</name>
    <name type="synonym">Citrus deliciosa x Citrus sinensis</name>
    <dbReference type="NCBI Taxonomy" id="85681"/>
    <lineage>
        <taxon>Eukaryota</taxon>
        <taxon>Viridiplantae</taxon>
        <taxon>Streptophyta</taxon>
        <taxon>Embryophyta</taxon>
        <taxon>Tracheophyta</taxon>
        <taxon>Spermatophyta</taxon>
        <taxon>Magnoliopsida</taxon>
        <taxon>eudicotyledons</taxon>
        <taxon>Gunneridae</taxon>
        <taxon>Pentapetalae</taxon>
        <taxon>rosids</taxon>
        <taxon>malvids</taxon>
        <taxon>Sapindales</taxon>
        <taxon>Rutaceae</taxon>
        <taxon>Aurantioideae</taxon>
        <taxon>Citrus</taxon>
    </lineage>
</organism>
<dbReference type="Proteomes" id="UP000030687">
    <property type="component" value="Unassembled WGS sequence"/>
</dbReference>
<dbReference type="PANTHER" id="PTHR31321">
    <property type="entry name" value="ACYL-COA THIOESTER HYDROLASE YBHC-RELATED"/>
    <property type="match status" value="1"/>
</dbReference>
<evidence type="ECO:0000256" key="10">
    <source>
        <dbReference type="RuleBase" id="RU000589"/>
    </source>
</evidence>
<dbReference type="GO" id="GO:0030599">
    <property type="term" value="F:pectinesterase activity"/>
    <property type="evidence" value="ECO:0007669"/>
    <property type="project" value="UniProtKB-UniRule"/>
</dbReference>
<dbReference type="EMBL" id="KI536978">
    <property type="protein sequence ID" value="ESR36530.1"/>
    <property type="molecule type" value="Genomic_DNA"/>
</dbReference>
<dbReference type="InterPro" id="IPR011050">
    <property type="entry name" value="Pectin_lyase_fold/virulence"/>
</dbReference>
<dbReference type="Gramene" id="ESR36530">
    <property type="protein sequence ID" value="ESR36530"/>
    <property type="gene ID" value="CICLE_v10029855mg"/>
</dbReference>
<keyword evidence="6" id="KW-0325">Glycoprotein</keyword>
<dbReference type="EC" id="3.1.1.11" evidence="3 10"/>
<keyword evidence="13" id="KW-1185">Reference proteome</keyword>
<comment type="pathway">
    <text evidence="1 10">Glycan metabolism; pectin degradation; 2-dehydro-3-deoxy-D-gluconate from pectin: step 1/5.</text>
</comment>
<dbReference type="InParanoid" id="V4SCF2"/>
<dbReference type="eggNOG" id="ENOG502QSQ4">
    <property type="taxonomic scope" value="Eukaryota"/>
</dbReference>
<dbReference type="PANTHER" id="PTHR31321:SF72">
    <property type="entry name" value="PECTINESTERASE 11-RELATED"/>
    <property type="match status" value="1"/>
</dbReference>
<evidence type="ECO:0000313" key="12">
    <source>
        <dbReference type="EMBL" id="ESR36530.1"/>
    </source>
</evidence>
<reference evidence="12 13" key="1">
    <citation type="submission" date="2013-10" db="EMBL/GenBank/DDBJ databases">
        <authorList>
            <consortium name="International Citrus Genome Consortium"/>
            <person name="Jenkins J."/>
            <person name="Schmutz J."/>
            <person name="Prochnik S."/>
            <person name="Rokhsar D."/>
            <person name="Gmitter F."/>
            <person name="Ollitrault P."/>
            <person name="Machado M."/>
            <person name="Talon M."/>
            <person name="Wincker P."/>
            <person name="Jaillon O."/>
            <person name="Morgante M."/>
        </authorList>
    </citation>
    <scope>NUCLEOTIDE SEQUENCE</scope>
    <source>
        <strain evidence="13">cv. Clemenules</strain>
    </source>
</reference>
<accession>V4SCF2</accession>
<evidence type="ECO:0000256" key="1">
    <source>
        <dbReference type="ARBA" id="ARBA00005184"/>
    </source>
</evidence>
<dbReference type="GO" id="GO:0045490">
    <property type="term" value="P:pectin catabolic process"/>
    <property type="evidence" value="ECO:0007669"/>
    <property type="project" value="UniProtKB-UniRule"/>
</dbReference>
<evidence type="ECO:0000256" key="4">
    <source>
        <dbReference type="ARBA" id="ARBA00022801"/>
    </source>
</evidence>